<evidence type="ECO:0000259" key="6">
    <source>
        <dbReference type="PROSITE" id="PS51462"/>
    </source>
</evidence>
<proteinExistence type="inferred from homology"/>
<dbReference type="Gene3D" id="3.40.50.1240">
    <property type="entry name" value="Phosphoglycerate mutase-like"/>
    <property type="match status" value="1"/>
</dbReference>
<dbReference type="RefSeq" id="WP_344678304.1">
    <property type="nucleotide sequence ID" value="NZ_BAAAUX010000005.1"/>
</dbReference>
<dbReference type="SMART" id="SM00855">
    <property type="entry name" value="PGAM"/>
    <property type="match status" value="1"/>
</dbReference>
<evidence type="ECO:0000256" key="3">
    <source>
        <dbReference type="ARBA" id="ARBA00022801"/>
    </source>
</evidence>
<dbReference type="Proteomes" id="UP001500979">
    <property type="component" value="Unassembled WGS sequence"/>
</dbReference>
<protein>
    <submittedName>
        <fullName evidence="7">NUDIX hydrolase</fullName>
    </submittedName>
</protein>
<dbReference type="Pfam" id="PF00293">
    <property type="entry name" value="NUDIX"/>
    <property type="match status" value="1"/>
</dbReference>
<dbReference type="EMBL" id="BAAAUX010000005">
    <property type="protein sequence ID" value="GAA2779244.1"/>
    <property type="molecule type" value="Genomic_DNA"/>
</dbReference>
<dbReference type="InterPro" id="IPR015797">
    <property type="entry name" value="NUDIX_hydrolase-like_dom_sf"/>
</dbReference>
<evidence type="ECO:0000256" key="4">
    <source>
        <dbReference type="ARBA" id="ARBA00022842"/>
    </source>
</evidence>
<dbReference type="CDD" id="cd07067">
    <property type="entry name" value="HP_PGM_like"/>
    <property type="match status" value="1"/>
</dbReference>
<dbReference type="PRINTS" id="PR00502">
    <property type="entry name" value="NUDIXFAMILY"/>
</dbReference>
<dbReference type="PANTHER" id="PTHR43222:SF9">
    <property type="entry name" value="8-OXO-(D)GTP PHOSPHATASE"/>
    <property type="match status" value="1"/>
</dbReference>
<dbReference type="InterPro" id="IPR000086">
    <property type="entry name" value="NUDIX_hydrolase_dom"/>
</dbReference>
<evidence type="ECO:0000313" key="8">
    <source>
        <dbReference type="Proteomes" id="UP001500979"/>
    </source>
</evidence>
<gene>
    <name evidence="7" type="ORF">GCM10010470_11110</name>
</gene>
<dbReference type="InterPro" id="IPR020476">
    <property type="entry name" value="Nudix_hydrolase"/>
</dbReference>
<dbReference type="Gene3D" id="3.90.79.10">
    <property type="entry name" value="Nucleoside Triphosphate Pyrophosphohydrolase"/>
    <property type="match status" value="1"/>
</dbReference>
<dbReference type="Pfam" id="PF00300">
    <property type="entry name" value="His_Phos_1"/>
    <property type="match status" value="1"/>
</dbReference>
<evidence type="ECO:0000256" key="2">
    <source>
        <dbReference type="ARBA" id="ARBA00005582"/>
    </source>
</evidence>
<keyword evidence="4" id="KW-0460">Magnesium</keyword>
<dbReference type="SUPFAM" id="SSF55811">
    <property type="entry name" value="Nudix"/>
    <property type="match status" value="1"/>
</dbReference>
<comment type="cofactor">
    <cofactor evidence="1">
        <name>Mg(2+)</name>
        <dbReference type="ChEBI" id="CHEBI:18420"/>
    </cofactor>
</comment>
<evidence type="ECO:0000256" key="1">
    <source>
        <dbReference type="ARBA" id="ARBA00001946"/>
    </source>
</evidence>
<keyword evidence="8" id="KW-1185">Reference proteome</keyword>
<name>A0ABN3V5J2_9PSEU</name>
<dbReference type="CDD" id="cd03673">
    <property type="entry name" value="NUDIX_Ap6A_hydrolase"/>
    <property type="match status" value="1"/>
</dbReference>
<sequence length="328" mass="34667">MGSPANAGVSAESAPAVVRAAGAVLWRPGPGGRPEVAVVHRPRYDDWSLPKGKLDSGELAAHAAVREVAEETGFSCTLSRFLTRIGYTVANRQGGRDEKVVDYFAASAGRGSFVPGDEVDELRWMSTESARERVSYPHDVVVLDAFEALPAETTTLLLVRHAKAGKRADWAGDDVLRPLSESGLRQRDALHSLLPLFGPERVHSAPRTRCEQTVEPVAADLGVGIGPEPLLSEEGYVAAPEAGVDRLLRIAAAGGTAVVCSQGGVIPDLLTRLADAGGLDLGEVHSRKGSVWTLVFRRDPAHPDRIAGNGSGPALRLAAASYLDDPEP</sequence>
<comment type="caution">
    <text evidence="7">The sequence shown here is derived from an EMBL/GenBank/DDBJ whole genome shotgun (WGS) entry which is preliminary data.</text>
</comment>
<dbReference type="PROSITE" id="PS51462">
    <property type="entry name" value="NUDIX"/>
    <property type="match status" value="1"/>
</dbReference>
<dbReference type="InterPro" id="IPR029033">
    <property type="entry name" value="His_PPase_superfam"/>
</dbReference>
<dbReference type="InterPro" id="IPR013078">
    <property type="entry name" value="His_Pase_superF_clade-1"/>
</dbReference>
<dbReference type="PROSITE" id="PS00893">
    <property type="entry name" value="NUDIX_BOX"/>
    <property type="match status" value="1"/>
</dbReference>
<feature type="domain" description="Nudix hydrolase" evidence="6">
    <location>
        <begin position="16"/>
        <end position="147"/>
    </location>
</feature>
<organism evidence="7 8">
    <name type="scientific">Saccharopolyspora taberi</name>
    <dbReference type="NCBI Taxonomy" id="60895"/>
    <lineage>
        <taxon>Bacteria</taxon>
        <taxon>Bacillati</taxon>
        <taxon>Actinomycetota</taxon>
        <taxon>Actinomycetes</taxon>
        <taxon>Pseudonocardiales</taxon>
        <taxon>Pseudonocardiaceae</taxon>
        <taxon>Saccharopolyspora</taxon>
    </lineage>
</organism>
<comment type="similarity">
    <text evidence="2 5">Belongs to the Nudix hydrolase family.</text>
</comment>
<dbReference type="PANTHER" id="PTHR43222">
    <property type="entry name" value="NUDIX HYDROLASE 23"/>
    <property type="match status" value="1"/>
</dbReference>
<evidence type="ECO:0000313" key="7">
    <source>
        <dbReference type="EMBL" id="GAA2779244.1"/>
    </source>
</evidence>
<dbReference type="SUPFAM" id="SSF53254">
    <property type="entry name" value="Phosphoglycerate mutase-like"/>
    <property type="match status" value="1"/>
</dbReference>
<accession>A0ABN3V5J2</accession>
<dbReference type="GO" id="GO:0016787">
    <property type="term" value="F:hydrolase activity"/>
    <property type="evidence" value="ECO:0007669"/>
    <property type="project" value="UniProtKB-KW"/>
</dbReference>
<dbReference type="InterPro" id="IPR020084">
    <property type="entry name" value="NUDIX_hydrolase_CS"/>
</dbReference>
<keyword evidence="3 5" id="KW-0378">Hydrolase</keyword>
<evidence type="ECO:0000256" key="5">
    <source>
        <dbReference type="RuleBase" id="RU003476"/>
    </source>
</evidence>
<reference evidence="7 8" key="1">
    <citation type="journal article" date="2019" name="Int. J. Syst. Evol. Microbiol.">
        <title>The Global Catalogue of Microorganisms (GCM) 10K type strain sequencing project: providing services to taxonomists for standard genome sequencing and annotation.</title>
        <authorList>
            <consortium name="The Broad Institute Genomics Platform"/>
            <consortium name="The Broad Institute Genome Sequencing Center for Infectious Disease"/>
            <person name="Wu L."/>
            <person name="Ma J."/>
        </authorList>
    </citation>
    <scope>NUCLEOTIDE SEQUENCE [LARGE SCALE GENOMIC DNA]</scope>
    <source>
        <strain evidence="7 8">JCM 9383</strain>
    </source>
</reference>